<evidence type="ECO:0000256" key="1">
    <source>
        <dbReference type="ARBA" id="ARBA00022741"/>
    </source>
</evidence>
<dbReference type="SMART" id="SM00490">
    <property type="entry name" value="HELICc"/>
    <property type="match status" value="1"/>
</dbReference>
<dbReference type="RefSeq" id="WP_045356686.1">
    <property type="nucleotide sequence ID" value="NZ_BBPA01000005.1"/>
</dbReference>
<dbReference type="PANTHER" id="PTHR47962">
    <property type="entry name" value="ATP-DEPENDENT HELICASE LHR-RELATED-RELATED"/>
    <property type="match status" value="1"/>
</dbReference>
<dbReference type="InterPro" id="IPR027417">
    <property type="entry name" value="P-loop_NTPase"/>
</dbReference>
<feature type="region of interest" description="Disordered" evidence="4">
    <location>
        <begin position="85"/>
        <end position="106"/>
    </location>
</feature>
<feature type="coiled-coil region" evidence="3">
    <location>
        <begin position="1241"/>
        <end position="1268"/>
    </location>
</feature>
<dbReference type="GO" id="GO:0003677">
    <property type="term" value="F:DNA binding"/>
    <property type="evidence" value="ECO:0007669"/>
    <property type="project" value="TreeGrafter"/>
</dbReference>
<dbReference type="InterPro" id="IPR052511">
    <property type="entry name" value="ATP-dep_Helicase"/>
</dbReference>
<dbReference type="GO" id="GO:0004386">
    <property type="term" value="F:helicase activity"/>
    <property type="evidence" value="ECO:0007669"/>
    <property type="project" value="UniProtKB-KW"/>
</dbReference>
<evidence type="ECO:0000313" key="7">
    <source>
        <dbReference type="EMBL" id="GAL91595.1"/>
    </source>
</evidence>
<evidence type="ECO:0000256" key="4">
    <source>
        <dbReference type="SAM" id="MobiDB-lite"/>
    </source>
</evidence>
<dbReference type="Proteomes" id="UP000030321">
    <property type="component" value="Unassembled WGS sequence"/>
</dbReference>
<keyword evidence="3" id="KW-0175">Coiled coil</keyword>
<dbReference type="Pfam" id="PF00271">
    <property type="entry name" value="Helicase_C"/>
    <property type="match status" value="1"/>
</dbReference>
<keyword evidence="7" id="KW-0347">Helicase</keyword>
<feature type="domain" description="Helicase C-terminal" evidence="6">
    <location>
        <begin position="971"/>
        <end position="1147"/>
    </location>
</feature>
<feature type="domain" description="Helicase ATP-binding" evidence="5">
    <location>
        <begin position="197"/>
        <end position="379"/>
    </location>
</feature>
<evidence type="ECO:0000259" key="5">
    <source>
        <dbReference type="PROSITE" id="PS51192"/>
    </source>
</evidence>
<dbReference type="InterPro" id="IPR014001">
    <property type="entry name" value="Helicase_ATP-bd"/>
</dbReference>
<organism evidence="7 8">
    <name type="scientific">Microcystis aeruginosa NIES-44</name>
    <dbReference type="NCBI Taxonomy" id="449439"/>
    <lineage>
        <taxon>Bacteria</taxon>
        <taxon>Bacillati</taxon>
        <taxon>Cyanobacteriota</taxon>
        <taxon>Cyanophyceae</taxon>
        <taxon>Oscillatoriophycideae</taxon>
        <taxon>Chroococcales</taxon>
        <taxon>Microcystaceae</taxon>
        <taxon>Microcystis</taxon>
    </lineage>
</organism>
<dbReference type="GO" id="GO:0016887">
    <property type="term" value="F:ATP hydrolysis activity"/>
    <property type="evidence" value="ECO:0007669"/>
    <property type="project" value="TreeGrafter"/>
</dbReference>
<reference evidence="8" key="1">
    <citation type="journal article" date="2015" name="Genome">
        <title>Whole Genome Sequence of the Non-Microcystin-Producing Microcystis aeruginosa Strain NIES-44.</title>
        <authorList>
            <person name="Okano K."/>
            <person name="Miyata N."/>
            <person name="Ozaki Y."/>
        </authorList>
    </citation>
    <scope>NUCLEOTIDE SEQUENCE [LARGE SCALE GENOMIC DNA]</scope>
    <source>
        <strain evidence="8">NIES-44</strain>
    </source>
</reference>
<dbReference type="InterPro" id="IPR018973">
    <property type="entry name" value="MZB"/>
</dbReference>
<dbReference type="CDD" id="cd17923">
    <property type="entry name" value="DEXHc_Hrq1-like"/>
    <property type="match status" value="1"/>
</dbReference>
<evidence type="ECO:0000313" key="8">
    <source>
        <dbReference type="Proteomes" id="UP000030321"/>
    </source>
</evidence>
<dbReference type="PROSITE" id="PS51192">
    <property type="entry name" value="HELICASE_ATP_BIND_1"/>
    <property type="match status" value="1"/>
</dbReference>
<gene>
    <name evidence="7" type="ORF">N44_02308</name>
</gene>
<dbReference type="Gene3D" id="3.40.960.10">
    <property type="entry name" value="VSR Endonuclease"/>
    <property type="match status" value="1"/>
</dbReference>
<dbReference type="Pfam" id="PF09369">
    <property type="entry name" value="MZB"/>
    <property type="match status" value="1"/>
</dbReference>
<accession>A0A0A1VPD1</accession>
<dbReference type="EMBL" id="BBPA01000005">
    <property type="protein sequence ID" value="GAL91595.1"/>
    <property type="molecule type" value="Genomic_DNA"/>
</dbReference>
<dbReference type="Gene3D" id="3.40.50.300">
    <property type="entry name" value="P-loop containing nucleotide triphosphate hydrolases"/>
    <property type="match status" value="2"/>
</dbReference>
<dbReference type="PROSITE" id="PS51194">
    <property type="entry name" value="HELICASE_CTER"/>
    <property type="match status" value="1"/>
</dbReference>
<dbReference type="SMART" id="SM00487">
    <property type="entry name" value="DEXDc"/>
    <property type="match status" value="1"/>
</dbReference>
<proteinExistence type="predicted"/>
<dbReference type="GO" id="GO:0005524">
    <property type="term" value="F:ATP binding"/>
    <property type="evidence" value="ECO:0007669"/>
    <property type="project" value="UniProtKB-KW"/>
</dbReference>
<evidence type="ECO:0000256" key="3">
    <source>
        <dbReference type="SAM" id="Coils"/>
    </source>
</evidence>
<dbReference type="PANTHER" id="PTHR47962:SF5">
    <property type="entry name" value="ATP-DEPENDENT HELICASE LHR-RELATED"/>
    <property type="match status" value="1"/>
</dbReference>
<sequence>MILKDLLAGGIPAITATSTFIGMGMLPQKLNANGVDTLTEEQIEALFSNIPADWSFSDLAERVFDESTVSESLAERLIAYIDQKHGGESLTPEPRESSQPEEDRPQKFDIFTLRDEIVEDYRGYIESFLSIKDKRIKEFVNRELDRGQLWKDPLVQLNPPYKRGATVGQLIGRGILHQDCDRYFPNFTFFEHQETAFQLARQNLPYVVTTGTGSGKSLTYVVPIINDILENPTLQGVRAILVYPMNALINSQEEEFKKFLENIPDSPIKVAKYTGQESLTEKAEIQNNPPHILLTNYVMLELMLTRVHEDKLVASPDLKFLVLDELHTYRGRQGADVALVIRKLKRRCDKSLVCIGTSATMSTEGDRADRKRTVAEVASKLFGVDIPPDRVIDETLERAISRPDPTVAELQQSLQQEVSPEEEQTDEAFQQHPLVAWIEMNLGLEEEDGYLKRRTPISLKEAADQLAKLTKIDTGVCLDRLREMLLWSGRLNASKTKNSREVRGLPFRLHQFISQGGSVYATIEPHERRELTLEGQYRTTRDRLLFPIVFCRECGHDYYVVRYDSEKYQITPLIPTAIDEENDKDITEGYLTLDEPDLWDINDEERLPDTWFNLNKSGRKVKKDFAKFIPRELYVYPDGRIVTGAFSTDDPIQPVRCWFIPKPFLTCLNCGVVYDRKTTEYRKLSRLSSEGRSTATTLLCLSTVNRLKLNLNIQETAAKILSFTDNRQDASLQAGHFNDFVQTSFLRGSLNRALQNHGYLTHAELAAKVVNAMGLTQEQYAEQPVTFGTGKTRNEKAFEDLIQYRLYDDLKRGWRIVQPNLEQSGLLAIEYPDLENNCQNLAPWQKYPHPVLVSATPEQRLKAASFLLDHLRKNLALDADLLQSNRLNELQRRVNQALNQAWKFDDHEYLPPATKASHLNNPRSGATVKLTAKSKVGKYLRSEQLWGHKVTEAEYESLIVSLINALADSGYLKREGTEIQLRVDSMVWKAQKVDRVKLDPTVRKLRDSLLEEREVNAYFQNFYDRQATTIRKMEGREHTGQVANDKRQEREEKFRKGELAALFCSPTMELGIDISDLSIVHLRNVPPSPANYAQRSGRAGRGGQEALVITYAAYGNGHDQYFYNRQAQMVSGVVVPPKLELANPDLVKSHLYSLWLSYTGVDLGNSMNQILDLEKDGYPIKDVIWQQLQLSSNKLNLCRNDAHTILGDVYCQGDLAQTNWYSADWLKQTLENASYAFNKTCDRWRRLYREATEQLQKARETIDRAVRGGVTDEEKKKANVSEEDAKRQRDLLVGSDRKGRSQSEFEFYPYRYFASEGFLPGFNFPRLPVRGFIPAGNKGEFISRPRAVAIRELAPRNIIYYEGSKFQIARTRISPQGEQQFRRISACSRCGYFHADTEANRDTCENCGARLQDRLHHVLVLDTMITRRRERITCDEEDRLKYGYILTTHFRYDSHKRREALVTAADSTELLKISYGETASIRRINRGLRFNQERGFRLDTAKGEWLDAKQDNPSSNSQAGISLMVEDTRNILVVEPCWGKADLAPEFLITLQHALARAIQAHYKLEAEELASEKLGEGGYILFWESAEGGAGVLAQILDNPTSFQNLAQQALDICHFKQDKPDCAQACYECLLSYQNQFDHPYLNRHLIKDFLEQLAGSRLSFSQEGDREQSYQILLQQSDPNSEYEKVVLKAIYEQGLPLPDRAGVYMPDADCKPDFIYENLKIAIFCDGSVHDHRDQQEQDRVKRENLKWHARYKVFSFNYQSDLQEQIDKLQAMLSPT</sequence>
<dbReference type="InterPro" id="IPR001650">
    <property type="entry name" value="Helicase_C-like"/>
</dbReference>
<dbReference type="InterPro" id="IPR011545">
    <property type="entry name" value="DEAD/DEAH_box_helicase_dom"/>
</dbReference>
<dbReference type="Pfam" id="PF00270">
    <property type="entry name" value="DEAD"/>
    <property type="match status" value="1"/>
</dbReference>
<protein>
    <submittedName>
        <fullName evidence="7">Helicase, C-terminal:type III restriction enzyme, res subunit:DEAD/DEAH box helicase, N-terminal</fullName>
    </submittedName>
</protein>
<evidence type="ECO:0000259" key="6">
    <source>
        <dbReference type="PROSITE" id="PS51194"/>
    </source>
</evidence>
<keyword evidence="1" id="KW-0547">Nucleotide-binding</keyword>
<name>A0A0A1VPD1_MICAE</name>
<comment type="caution">
    <text evidence="7">The sequence shown here is derived from an EMBL/GenBank/DDBJ whole genome shotgun (WGS) entry which is preliminary data.</text>
</comment>
<dbReference type="SUPFAM" id="SSF52540">
    <property type="entry name" value="P-loop containing nucleoside triphosphate hydrolases"/>
    <property type="match status" value="2"/>
</dbReference>
<keyword evidence="2" id="KW-0067">ATP-binding</keyword>
<keyword evidence="7" id="KW-0378">Hydrolase</keyword>
<evidence type="ECO:0000256" key="2">
    <source>
        <dbReference type="ARBA" id="ARBA00022840"/>
    </source>
</evidence>